<protein>
    <recommendedName>
        <fullName evidence="4">Lipoprotein</fullName>
    </recommendedName>
</protein>
<evidence type="ECO:0000313" key="3">
    <source>
        <dbReference type="Proteomes" id="UP001057877"/>
    </source>
</evidence>
<dbReference type="RefSeq" id="WP_258384659.1">
    <property type="nucleotide sequence ID" value="NZ_CP091430.1"/>
</dbReference>
<sequence>MAILRIGGIMMAACLLLTGCSSFYTSIAKDTVMVKKINQEAQPAEVEYNGVLSEDTLRSLSVSAVNSHYGHNLSLEDVQFEGFAMDQAQIKQLLARDGRQYKTDQSFLVEYKTQLAKVSKGIYILSVMNKYNATDLYNVVMNAADGDVIGISKVDFVKTAVKDKGSRALRLDELAIIAEPFIANMDGYEPDGLELDDTSLYMIGEKTELRYKAKGTDDIVLSLLIDLETRKVTGFYKDIMTALQDIVNKYAYRIVD</sequence>
<keyword evidence="3" id="KW-1185">Reference proteome</keyword>
<evidence type="ECO:0008006" key="4">
    <source>
        <dbReference type="Google" id="ProtNLM"/>
    </source>
</evidence>
<reference evidence="2" key="1">
    <citation type="submission" date="2022-01" db="EMBL/GenBank/DDBJ databases">
        <title>Paenibacillus spongiae sp. nov., isolated from marine sponge.</title>
        <authorList>
            <person name="Li Z."/>
            <person name="Zhang M."/>
        </authorList>
    </citation>
    <scope>NUCLEOTIDE SEQUENCE</scope>
    <source>
        <strain evidence="2">PHS-Z3</strain>
    </source>
</reference>
<organism evidence="2 3">
    <name type="scientific">Paenibacillus spongiae</name>
    <dbReference type="NCBI Taxonomy" id="2909671"/>
    <lineage>
        <taxon>Bacteria</taxon>
        <taxon>Bacillati</taxon>
        <taxon>Bacillota</taxon>
        <taxon>Bacilli</taxon>
        <taxon>Bacillales</taxon>
        <taxon>Paenibacillaceae</taxon>
        <taxon>Paenibacillus</taxon>
    </lineage>
</organism>
<keyword evidence="1" id="KW-0732">Signal</keyword>
<feature type="chain" id="PRO_5045975528" description="Lipoprotein" evidence="1">
    <location>
        <begin position="29"/>
        <end position="256"/>
    </location>
</feature>
<evidence type="ECO:0000256" key="1">
    <source>
        <dbReference type="SAM" id="SignalP"/>
    </source>
</evidence>
<dbReference type="EMBL" id="CP091430">
    <property type="protein sequence ID" value="UVI28570.1"/>
    <property type="molecule type" value="Genomic_DNA"/>
</dbReference>
<proteinExistence type="predicted"/>
<name>A0ABY5S6X1_9BACL</name>
<dbReference type="Proteomes" id="UP001057877">
    <property type="component" value="Chromosome"/>
</dbReference>
<feature type="signal peptide" evidence="1">
    <location>
        <begin position="1"/>
        <end position="28"/>
    </location>
</feature>
<dbReference type="PROSITE" id="PS51257">
    <property type="entry name" value="PROKAR_LIPOPROTEIN"/>
    <property type="match status" value="1"/>
</dbReference>
<evidence type="ECO:0000313" key="2">
    <source>
        <dbReference type="EMBL" id="UVI28570.1"/>
    </source>
</evidence>
<accession>A0ABY5S6X1</accession>
<gene>
    <name evidence="2" type="ORF">L1F29_24420</name>
</gene>